<evidence type="ECO:0000313" key="4">
    <source>
        <dbReference type="Proteomes" id="UP000013526"/>
    </source>
</evidence>
<proteinExistence type="predicted"/>
<dbReference type="InterPro" id="IPR021136">
    <property type="entry name" value="Flagellar_hook_control-like_C"/>
</dbReference>
<feature type="compositionally biased region" description="Basic and acidic residues" evidence="1">
    <location>
        <begin position="565"/>
        <end position="575"/>
    </location>
</feature>
<name>R1H421_9GAMM</name>
<dbReference type="PANTHER" id="PTHR37533">
    <property type="entry name" value="FLAGELLAR HOOK-LENGTH CONTROL PROTEIN"/>
    <property type="match status" value="1"/>
</dbReference>
<dbReference type="EMBL" id="AQGQ01000051">
    <property type="protein sequence ID" value="EOD55321.1"/>
    <property type="molecule type" value="Genomic_DNA"/>
</dbReference>
<feature type="region of interest" description="Disordered" evidence="1">
    <location>
        <begin position="1"/>
        <end position="30"/>
    </location>
</feature>
<dbReference type="PATRIC" id="fig|1268236.3.peg.1882"/>
<dbReference type="PANTHER" id="PTHR37533:SF2">
    <property type="entry name" value="FLAGELLAR HOOK-LENGTH CONTROL PROTEIN"/>
    <property type="match status" value="1"/>
</dbReference>
<dbReference type="Gene3D" id="3.30.750.140">
    <property type="match status" value="1"/>
</dbReference>
<keyword evidence="4" id="KW-1185">Reference proteome</keyword>
<dbReference type="InterPro" id="IPR038610">
    <property type="entry name" value="FliK-like_C_sf"/>
</dbReference>
<feature type="region of interest" description="Disordered" evidence="1">
    <location>
        <begin position="43"/>
        <end position="77"/>
    </location>
</feature>
<reference evidence="3 4" key="1">
    <citation type="journal article" date="2013" name="Genome Announc.">
        <title>Draft Genome Sequence of Aeromonas molluscorum Strain 848TT, Isolated from Bivalve Molluscs.</title>
        <authorList>
            <person name="Spataro N."/>
            <person name="Farfan M."/>
            <person name="Albarral V."/>
            <person name="Sanglas A."/>
            <person name="Loren J.G."/>
            <person name="Fuste M.C."/>
            <person name="Bosch E."/>
        </authorList>
    </citation>
    <scope>NUCLEOTIDE SEQUENCE [LARGE SCALE GENOMIC DNA]</scope>
    <source>
        <strain evidence="3 4">848</strain>
    </source>
</reference>
<feature type="compositionally biased region" description="Polar residues" evidence="1">
    <location>
        <begin position="284"/>
        <end position="293"/>
    </location>
</feature>
<feature type="compositionally biased region" description="Basic and acidic residues" evidence="1">
    <location>
        <begin position="48"/>
        <end position="65"/>
    </location>
</feature>
<evidence type="ECO:0000313" key="3">
    <source>
        <dbReference type="EMBL" id="EOD55321.1"/>
    </source>
</evidence>
<evidence type="ECO:0000256" key="1">
    <source>
        <dbReference type="SAM" id="MobiDB-lite"/>
    </source>
</evidence>
<dbReference type="CDD" id="cd17470">
    <property type="entry name" value="T3SS_Flik_C"/>
    <property type="match status" value="1"/>
</dbReference>
<dbReference type="InterPro" id="IPR052563">
    <property type="entry name" value="FliK"/>
</dbReference>
<protein>
    <submittedName>
        <fullName evidence="3">Polar flagellar hook-length control protein FliK</fullName>
    </submittedName>
</protein>
<feature type="region of interest" description="Disordered" evidence="1">
    <location>
        <begin position="237"/>
        <end position="263"/>
    </location>
</feature>
<feature type="compositionally biased region" description="Low complexity" evidence="1">
    <location>
        <begin position="157"/>
        <end position="176"/>
    </location>
</feature>
<dbReference type="AlphaFoldDB" id="R1H421"/>
<keyword evidence="3" id="KW-0966">Cell projection</keyword>
<keyword evidence="3" id="KW-0969">Cilium</keyword>
<dbReference type="Proteomes" id="UP000013526">
    <property type="component" value="Unassembled WGS sequence"/>
</dbReference>
<organism evidence="3 4">
    <name type="scientific">Aeromonas molluscorum 848</name>
    <dbReference type="NCBI Taxonomy" id="1268236"/>
    <lineage>
        <taxon>Bacteria</taxon>
        <taxon>Pseudomonadati</taxon>
        <taxon>Pseudomonadota</taxon>
        <taxon>Gammaproteobacteria</taxon>
        <taxon>Aeromonadales</taxon>
        <taxon>Aeromonadaceae</taxon>
        <taxon>Aeromonas</taxon>
    </lineage>
</organism>
<comment type="caution">
    <text evidence="3">The sequence shown here is derived from an EMBL/GenBank/DDBJ whole genome shotgun (WGS) entry which is preliminary data.</text>
</comment>
<feature type="compositionally biased region" description="Low complexity" evidence="1">
    <location>
        <begin position="310"/>
        <end position="324"/>
    </location>
</feature>
<accession>R1H421</accession>
<feature type="region of interest" description="Disordered" evidence="1">
    <location>
        <begin position="275"/>
        <end position="343"/>
    </location>
</feature>
<dbReference type="Pfam" id="PF02120">
    <property type="entry name" value="Flg_hook"/>
    <property type="match status" value="1"/>
</dbReference>
<evidence type="ECO:0000259" key="2">
    <source>
        <dbReference type="Pfam" id="PF02120"/>
    </source>
</evidence>
<feature type="compositionally biased region" description="Low complexity" evidence="1">
    <location>
        <begin position="534"/>
        <end position="554"/>
    </location>
</feature>
<sequence length="597" mass="61584">MQTLLTPITPPASADKSALAVQAAPSQGEDKAEFADLMSQYRQGEQTVHSKETRAEGAAKVDGADKALQPDSESAEADIAVSLARQETDAKPGKTLAQTQDAEQVKGEVIEDGTQALNSLAGHPFLAHLQDSLKQDTRLVSPPGSQRPTDGNMLPPASGLAEAGAAATSATAITSGKPGEPVAPQGPDQPALADEVQAESGERNGKLVTAMLETGVDSGSKTLPGVLPNTLPAEALTGGDAVRSDAESAKLVTESGRKPDVSTPAQAFAAGTQLAQQGGPLPASAQSHGPQQQEQDRALSPANTEGEVSQDAAAKTAGDKQAATPVTAAGQHGAPQTGSPVTPTLVASSQVLAQAQSQGNQAPVTSLPQGISAAIDAATASAKKEPIIKGKLASLERSESFVASGQKVEGDAVPPSQHQGPHAVVEPRVSQTALNQPRADAPSLPHLKLASQDAPTELQQRVNVMLADKLQQAEIQLDPLGLGKMKIQIQLGQDSQASVNFVVQHGQTREMLEQAMPRLREMLAGQGIQLGQTSVQQQTQQQTQQQSQQQAQGFSGQGHGQSGREGGHSARHEAESGVTRLTLSMDAANESGIDFYA</sequence>
<feature type="domain" description="Flagellar hook-length control protein-like C-terminal" evidence="2">
    <location>
        <begin position="460"/>
        <end position="543"/>
    </location>
</feature>
<feature type="region of interest" description="Disordered" evidence="1">
    <location>
        <begin position="137"/>
        <end position="201"/>
    </location>
</feature>
<gene>
    <name evidence="3" type="ORF">G113_09532</name>
</gene>
<feature type="compositionally biased region" description="Gly residues" evidence="1">
    <location>
        <begin position="555"/>
        <end position="564"/>
    </location>
</feature>
<keyword evidence="3" id="KW-0282">Flagellum</keyword>
<feature type="region of interest" description="Disordered" evidence="1">
    <location>
        <begin position="534"/>
        <end position="597"/>
    </location>
</feature>